<comment type="cofactor">
    <cofactor evidence="1 8">
        <name>heme</name>
        <dbReference type="ChEBI" id="CHEBI:30413"/>
    </cofactor>
</comment>
<evidence type="ECO:0008006" key="12">
    <source>
        <dbReference type="Google" id="ProtNLM"/>
    </source>
</evidence>
<proteinExistence type="inferred from homology"/>
<evidence type="ECO:0000313" key="10">
    <source>
        <dbReference type="EMBL" id="KAF4636914.1"/>
    </source>
</evidence>
<comment type="caution">
    <text evidence="10">The sequence shown here is derived from an EMBL/GenBank/DDBJ whole genome shotgun (WGS) entry which is preliminary data.</text>
</comment>
<keyword evidence="11" id="KW-1185">Reference proteome</keyword>
<sequence>MMFNLALAVITGLAVVVAAFSLGKRNPRRLPLPPGPRPLPVIGNLHQAPTICPWRVFQQWGKQYGPIFKLQFAQNTIIMLLNHQTAHDLLDKKSGIYSSRPQVVMAAECFGRGMLTLLMPYGPRWRPHQRLQMSCLNIRASQTYCRLQELESKQLVYDMLSTNDFTDGFRRYAAGLVFALAYGRLLDRLDCVDLKELDEIVENTLQTLQPGWIVDLILILNYLPSWLAPWKRYTDKLCNFESRIYLKNFTDGLASPSWNWSKQVHRMADGQMSLLELAYDVGIVWEAQAQLDEVVGPDRLPTFADKEHIPYIYAILQEVLRWRPVAAGGVPHAVTEDDEYMGYLIPKGSTIIANQWAICHGESVFPNPETFDPERWIQNPNLPVAAFSHGRRTCFCQHIARNSLFIIIAHFLWAFDIECTVVDKNEEKVRQVPNPLAMTQGFNSKPMPFKVEFKARTPRVVEVIRKEWVMKERDINVILERVEQDQAAQRGKVEV</sequence>
<dbReference type="PRINTS" id="PR00463">
    <property type="entry name" value="EP450I"/>
</dbReference>
<evidence type="ECO:0000256" key="3">
    <source>
        <dbReference type="ARBA" id="ARBA00022617"/>
    </source>
</evidence>
<dbReference type="OrthoDB" id="1470350at2759"/>
<dbReference type="PANTHER" id="PTHR46300:SF1">
    <property type="entry name" value="P450, PUTATIVE (EUROFUNG)-RELATED"/>
    <property type="match status" value="1"/>
</dbReference>
<feature type="binding site" description="axial binding residue" evidence="8">
    <location>
        <position position="394"/>
    </location>
    <ligand>
        <name>heme</name>
        <dbReference type="ChEBI" id="CHEBI:30413"/>
    </ligand>
    <ligandPart>
        <name>Fe</name>
        <dbReference type="ChEBI" id="CHEBI:18248"/>
    </ligandPart>
</feature>
<dbReference type="GO" id="GO:0005506">
    <property type="term" value="F:iron ion binding"/>
    <property type="evidence" value="ECO:0007669"/>
    <property type="project" value="InterPro"/>
</dbReference>
<evidence type="ECO:0000256" key="5">
    <source>
        <dbReference type="ARBA" id="ARBA00023002"/>
    </source>
</evidence>
<dbReference type="InterPro" id="IPR001128">
    <property type="entry name" value="Cyt_P450"/>
</dbReference>
<organism evidence="10 11">
    <name type="scientific">Cudoniella acicularis</name>
    <dbReference type="NCBI Taxonomy" id="354080"/>
    <lineage>
        <taxon>Eukaryota</taxon>
        <taxon>Fungi</taxon>
        <taxon>Dikarya</taxon>
        <taxon>Ascomycota</taxon>
        <taxon>Pezizomycotina</taxon>
        <taxon>Leotiomycetes</taxon>
        <taxon>Helotiales</taxon>
        <taxon>Tricladiaceae</taxon>
        <taxon>Cudoniella</taxon>
    </lineage>
</organism>
<dbReference type="AlphaFoldDB" id="A0A8H4WAJ3"/>
<dbReference type="Gene3D" id="1.10.630.10">
    <property type="entry name" value="Cytochrome P450"/>
    <property type="match status" value="2"/>
</dbReference>
<evidence type="ECO:0000256" key="7">
    <source>
        <dbReference type="ARBA" id="ARBA00023033"/>
    </source>
</evidence>
<dbReference type="GO" id="GO:0016705">
    <property type="term" value="F:oxidoreductase activity, acting on paired donors, with incorporation or reduction of molecular oxygen"/>
    <property type="evidence" value="ECO:0007669"/>
    <property type="project" value="InterPro"/>
</dbReference>
<dbReference type="SUPFAM" id="SSF48264">
    <property type="entry name" value="Cytochrome P450"/>
    <property type="match status" value="1"/>
</dbReference>
<evidence type="ECO:0000256" key="1">
    <source>
        <dbReference type="ARBA" id="ARBA00001971"/>
    </source>
</evidence>
<evidence type="ECO:0000256" key="6">
    <source>
        <dbReference type="ARBA" id="ARBA00023004"/>
    </source>
</evidence>
<accession>A0A8H4WAJ3</accession>
<feature type="chain" id="PRO_5034083649" description="Cytochrome P450" evidence="9">
    <location>
        <begin position="20"/>
        <end position="495"/>
    </location>
</feature>
<dbReference type="GO" id="GO:0004497">
    <property type="term" value="F:monooxygenase activity"/>
    <property type="evidence" value="ECO:0007669"/>
    <property type="project" value="UniProtKB-KW"/>
</dbReference>
<dbReference type="InterPro" id="IPR050364">
    <property type="entry name" value="Cytochrome_P450_fung"/>
</dbReference>
<keyword evidence="9" id="KW-0732">Signal</keyword>
<feature type="signal peptide" evidence="9">
    <location>
        <begin position="1"/>
        <end position="19"/>
    </location>
</feature>
<keyword evidence="5" id="KW-0560">Oxidoreductase</keyword>
<name>A0A8H4WAJ3_9HELO</name>
<protein>
    <recommendedName>
        <fullName evidence="12">Cytochrome P450</fullName>
    </recommendedName>
</protein>
<dbReference type="Pfam" id="PF00067">
    <property type="entry name" value="p450"/>
    <property type="match status" value="2"/>
</dbReference>
<keyword evidence="6 8" id="KW-0408">Iron</keyword>
<gene>
    <name evidence="10" type="ORF">G7Y89_g1167</name>
</gene>
<dbReference type="CDD" id="cd11065">
    <property type="entry name" value="CYP64-like"/>
    <property type="match status" value="1"/>
</dbReference>
<dbReference type="EMBL" id="JAAMPI010000044">
    <property type="protein sequence ID" value="KAF4636914.1"/>
    <property type="molecule type" value="Genomic_DNA"/>
</dbReference>
<evidence type="ECO:0000256" key="2">
    <source>
        <dbReference type="ARBA" id="ARBA00010617"/>
    </source>
</evidence>
<evidence type="ECO:0000256" key="8">
    <source>
        <dbReference type="PIRSR" id="PIRSR602401-1"/>
    </source>
</evidence>
<reference evidence="10 11" key="1">
    <citation type="submission" date="2020-03" db="EMBL/GenBank/DDBJ databases">
        <title>Draft Genome Sequence of Cudoniella acicularis.</title>
        <authorList>
            <person name="Buettner E."/>
            <person name="Kellner H."/>
        </authorList>
    </citation>
    <scope>NUCLEOTIDE SEQUENCE [LARGE SCALE GENOMIC DNA]</scope>
    <source>
        <strain evidence="10 11">DSM 108380</strain>
    </source>
</reference>
<evidence type="ECO:0000313" key="11">
    <source>
        <dbReference type="Proteomes" id="UP000566819"/>
    </source>
</evidence>
<evidence type="ECO:0000256" key="4">
    <source>
        <dbReference type="ARBA" id="ARBA00022723"/>
    </source>
</evidence>
<keyword evidence="4 8" id="KW-0479">Metal-binding</keyword>
<dbReference type="GO" id="GO:0020037">
    <property type="term" value="F:heme binding"/>
    <property type="evidence" value="ECO:0007669"/>
    <property type="project" value="InterPro"/>
</dbReference>
<evidence type="ECO:0000256" key="9">
    <source>
        <dbReference type="SAM" id="SignalP"/>
    </source>
</evidence>
<dbReference type="InterPro" id="IPR002401">
    <property type="entry name" value="Cyt_P450_E_grp-I"/>
</dbReference>
<dbReference type="Proteomes" id="UP000566819">
    <property type="component" value="Unassembled WGS sequence"/>
</dbReference>
<keyword evidence="3 8" id="KW-0349">Heme</keyword>
<dbReference type="PANTHER" id="PTHR46300">
    <property type="entry name" value="P450, PUTATIVE (EUROFUNG)-RELATED-RELATED"/>
    <property type="match status" value="1"/>
</dbReference>
<keyword evidence="7" id="KW-0503">Monooxygenase</keyword>
<comment type="similarity">
    <text evidence="2">Belongs to the cytochrome P450 family.</text>
</comment>
<dbReference type="InterPro" id="IPR036396">
    <property type="entry name" value="Cyt_P450_sf"/>
</dbReference>